<comment type="caution">
    <text evidence="1">The sequence shown here is derived from an EMBL/GenBank/DDBJ whole genome shotgun (WGS) entry which is preliminary data.</text>
</comment>
<keyword evidence="2" id="KW-1185">Reference proteome</keyword>
<dbReference type="Proteomes" id="UP001062846">
    <property type="component" value="Chromosome 10"/>
</dbReference>
<evidence type="ECO:0000313" key="2">
    <source>
        <dbReference type="Proteomes" id="UP001062846"/>
    </source>
</evidence>
<dbReference type="EMBL" id="CM046397">
    <property type="protein sequence ID" value="KAI8533316.1"/>
    <property type="molecule type" value="Genomic_DNA"/>
</dbReference>
<evidence type="ECO:0000313" key="1">
    <source>
        <dbReference type="EMBL" id="KAI8533316.1"/>
    </source>
</evidence>
<gene>
    <name evidence="1" type="ORF">RHMOL_Rhmol10G0000100</name>
</gene>
<proteinExistence type="predicted"/>
<protein>
    <submittedName>
        <fullName evidence="1">Uncharacterized protein</fullName>
    </submittedName>
</protein>
<reference evidence="1" key="1">
    <citation type="submission" date="2022-02" db="EMBL/GenBank/DDBJ databases">
        <title>Plant Genome Project.</title>
        <authorList>
            <person name="Zhang R.-G."/>
        </authorList>
    </citation>
    <scope>NUCLEOTIDE SEQUENCE</scope>
    <source>
        <strain evidence="1">AT1</strain>
    </source>
</reference>
<name>A0ACC0LYF8_RHOML</name>
<accession>A0ACC0LYF8</accession>
<organism evidence="1 2">
    <name type="scientific">Rhododendron molle</name>
    <name type="common">Chinese azalea</name>
    <name type="synonym">Azalea mollis</name>
    <dbReference type="NCBI Taxonomy" id="49168"/>
    <lineage>
        <taxon>Eukaryota</taxon>
        <taxon>Viridiplantae</taxon>
        <taxon>Streptophyta</taxon>
        <taxon>Embryophyta</taxon>
        <taxon>Tracheophyta</taxon>
        <taxon>Spermatophyta</taxon>
        <taxon>Magnoliopsida</taxon>
        <taxon>eudicotyledons</taxon>
        <taxon>Gunneridae</taxon>
        <taxon>Pentapetalae</taxon>
        <taxon>asterids</taxon>
        <taxon>Ericales</taxon>
        <taxon>Ericaceae</taxon>
        <taxon>Ericoideae</taxon>
        <taxon>Rhodoreae</taxon>
        <taxon>Rhododendron</taxon>
    </lineage>
</organism>
<sequence>MKVEKSGREVEAMSLLSSPFSHQREAGWHALQEIFSLLQSVDFSEFDRFIGPITTYLRDETESRVRNGYFRVLHVVLEITKGLYFTEKELGELVSVVHDAYNEAVIVLLRFDIPIDLHQRSKPKINYCSSRFLSLGEDGVRFIRFPHHSLARQVNLASGAPNCGEMVKSGLHSGWPIHPNTSGQTVPSQGPSILPAVVCSSSLPSVKPTKNRERRSTLPKLNVETCKTLRIFSKPLIGKPEEPQGGTEMPEVKGSNNDGKPASSHNLKTRGSLMLVTNATVLNLLASSTSSELQEESLVQRGTTSDVAACALKKSEASDFPQKGAKNKLLDEEPKVGGTNQIKLQNGSNYFLEDIGYRQNESKGIFDDETKEVAAEHNIQRSAMESGSEREEGELVPDTADVESGGNMSGLMESQEIGENQTEPSVSSPPAVADEEGLVSATMDSGETGSPPVLMDEADMTEANTKEGAADDSNEGNNLVAMEADQNLEAVPLLDPTGGRISTGTAAEGRVPKQGSPPSVTAETHEANQASPVGKSSGGHQ</sequence>